<dbReference type="CDD" id="cd09917">
    <property type="entry name" value="F-box_SF"/>
    <property type="match status" value="1"/>
</dbReference>
<name>A0A137NSJ3_CONC2</name>
<reference evidence="2 3" key="1">
    <citation type="journal article" date="2015" name="Genome Biol. Evol.">
        <title>Phylogenomic analyses indicate that early fungi evolved digesting cell walls of algal ancestors of land plants.</title>
        <authorList>
            <person name="Chang Y."/>
            <person name="Wang S."/>
            <person name="Sekimoto S."/>
            <person name="Aerts A.L."/>
            <person name="Choi C."/>
            <person name="Clum A."/>
            <person name="LaButti K.M."/>
            <person name="Lindquist E.A."/>
            <person name="Yee Ngan C."/>
            <person name="Ohm R.A."/>
            <person name="Salamov A.A."/>
            <person name="Grigoriev I.V."/>
            <person name="Spatafora J.W."/>
            <person name="Berbee M.L."/>
        </authorList>
    </citation>
    <scope>NUCLEOTIDE SEQUENCE [LARGE SCALE GENOMIC DNA]</scope>
    <source>
        <strain evidence="2 3">NRRL 28638</strain>
    </source>
</reference>
<evidence type="ECO:0000313" key="3">
    <source>
        <dbReference type="Proteomes" id="UP000070444"/>
    </source>
</evidence>
<gene>
    <name evidence="2" type="ORF">CONCODRAFT_12602</name>
</gene>
<evidence type="ECO:0000259" key="1">
    <source>
        <dbReference type="Pfam" id="PF12937"/>
    </source>
</evidence>
<dbReference type="InterPro" id="IPR032675">
    <property type="entry name" value="LRR_dom_sf"/>
</dbReference>
<organism evidence="2 3">
    <name type="scientific">Conidiobolus coronatus (strain ATCC 28846 / CBS 209.66 / NRRL 28638)</name>
    <name type="common">Delacroixia coronata</name>
    <dbReference type="NCBI Taxonomy" id="796925"/>
    <lineage>
        <taxon>Eukaryota</taxon>
        <taxon>Fungi</taxon>
        <taxon>Fungi incertae sedis</taxon>
        <taxon>Zoopagomycota</taxon>
        <taxon>Entomophthoromycotina</taxon>
        <taxon>Entomophthoromycetes</taxon>
        <taxon>Entomophthorales</taxon>
        <taxon>Ancylistaceae</taxon>
        <taxon>Conidiobolus</taxon>
    </lineage>
</organism>
<protein>
    <recommendedName>
        <fullName evidence="1">F-box domain-containing protein</fullName>
    </recommendedName>
</protein>
<keyword evidence="3" id="KW-1185">Reference proteome</keyword>
<dbReference type="Gene3D" id="3.80.10.10">
    <property type="entry name" value="Ribonuclease Inhibitor"/>
    <property type="match status" value="2"/>
</dbReference>
<dbReference type="AlphaFoldDB" id="A0A137NSJ3"/>
<feature type="domain" description="F-box" evidence="1">
    <location>
        <begin position="52"/>
        <end position="87"/>
    </location>
</feature>
<dbReference type="Proteomes" id="UP000070444">
    <property type="component" value="Unassembled WGS sequence"/>
</dbReference>
<dbReference type="SUPFAM" id="SSF81383">
    <property type="entry name" value="F-box domain"/>
    <property type="match status" value="1"/>
</dbReference>
<evidence type="ECO:0000313" key="2">
    <source>
        <dbReference type="EMBL" id="KXN65727.1"/>
    </source>
</evidence>
<dbReference type="EMBL" id="KQ964825">
    <property type="protein sequence ID" value="KXN65727.1"/>
    <property type="molecule type" value="Genomic_DNA"/>
</dbReference>
<accession>A0A137NSJ3</accession>
<sequence length="546" mass="63639">MDLVEDKNDNIKENVSNCLEYSKNIASTYTGKNSASSTEIAKRNSIWDIDLILSKIFAYSDIKDLIKLNTVCKRWCHLTRSIIYRRIKLLRSRDIISNRYMGIMNTATMRYAEIDDCISNNAIHAHLIKEFTLSEQIQSKNIVNFFKVFSFIENLTLSGVKMCQGIFLDIINPLTHLRELNLERFHATWEPVKGDLWEAVQLPSSLTKLTLSNVHIEDDPPLFIKTINSHRNLIEFSFKGINHRRILDQFIKLYPTLKYFEYRIDHRIENIEFLYSILEFNPQLLALKLELQKWRKALINNINRHLTNLQEFSFESAFKPVVPLDDIFYFSLSSKIKKLKLSPQFLTSNSLNSVLKNCPELIELSLICSKNHLYFDNYTLNISAPINISKLEINFTSLADTSFDSILIFCAHLKVLDIKLPINWLDWMNIIRKRCSNLEQLTLSISIPTHKEQHEFYEALSNNSAFSTTLTHLTFKDVSFHSARAEYFANFPNLKSIKFLALSANDISQFKKNEAEKNMWRNFDVVILEIPLCYFNIKLIKVASIN</sequence>
<dbReference type="Pfam" id="PF12937">
    <property type="entry name" value="F-box-like"/>
    <property type="match status" value="1"/>
</dbReference>
<proteinExistence type="predicted"/>
<dbReference type="SUPFAM" id="SSF52047">
    <property type="entry name" value="RNI-like"/>
    <property type="match status" value="1"/>
</dbReference>
<dbReference type="Gene3D" id="1.20.1280.50">
    <property type="match status" value="1"/>
</dbReference>
<dbReference type="InterPro" id="IPR001810">
    <property type="entry name" value="F-box_dom"/>
</dbReference>
<dbReference type="InterPro" id="IPR036047">
    <property type="entry name" value="F-box-like_dom_sf"/>
</dbReference>